<reference evidence="2 3" key="1">
    <citation type="submission" date="2019-06" db="EMBL/GenBank/DDBJ databases">
        <title>Genomic Encyclopedia of Type Strains, Phase IV (KMG-V): Genome sequencing to study the core and pangenomes of soil and plant-associated prokaryotes.</title>
        <authorList>
            <person name="Whitman W."/>
        </authorList>
    </citation>
    <scope>NUCLEOTIDE SEQUENCE [LARGE SCALE GENOMIC DNA]</scope>
    <source>
        <strain evidence="2 3">BR 10355</strain>
    </source>
</reference>
<comment type="caution">
    <text evidence="2">The sequence shown here is derived from an EMBL/GenBank/DDBJ whole genome shotgun (WGS) entry which is preliminary data.</text>
</comment>
<evidence type="ECO:0000256" key="1">
    <source>
        <dbReference type="SAM" id="Phobius"/>
    </source>
</evidence>
<sequence length="44" mass="4564">MHPLWSTEGDGVGQLSAVETWLLALAGVLANLALLIAIFLASNS</sequence>
<dbReference type="Proteomes" id="UP000321304">
    <property type="component" value="Unassembled WGS sequence"/>
</dbReference>
<gene>
    <name evidence="2" type="ORF">FBZ93_12065</name>
</gene>
<dbReference type="AlphaFoldDB" id="A0A560KX96"/>
<accession>A0A560KX96</accession>
<evidence type="ECO:0000313" key="3">
    <source>
        <dbReference type="Proteomes" id="UP000321304"/>
    </source>
</evidence>
<proteinExistence type="predicted"/>
<feature type="transmembrane region" description="Helical" evidence="1">
    <location>
        <begin position="20"/>
        <end position="41"/>
    </location>
</feature>
<keyword evidence="3" id="KW-1185">Reference proteome</keyword>
<keyword evidence="1" id="KW-0812">Transmembrane</keyword>
<dbReference type="EMBL" id="VITY01000020">
    <property type="protein sequence ID" value="TWB87767.1"/>
    <property type="molecule type" value="Genomic_DNA"/>
</dbReference>
<evidence type="ECO:0000313" key="2">
    <source>
        <dbReference type="EMBL" id="TWB87767.1"/>
    </source>
</evidence>
<protein>
    <submittedName>
        <fullName evidence="2">Uncharacterized protein</fullName>
    </submittedName>
</protein>
<organism evidence="2 3">
    <name type="scientific">Bradyrhizobium macuxiense</name>
    <dbReference type="NCBI Taxonomy" id="1755647"/>
    <lineage>
        <taxon>Bacteria</taxon>
        <taxon>Pseudomonadati</taxon>
        <taxon>Pseudomonadota</taxon>
        <taxon>Alphaproteobacteria</taxon>
        <taxon>Hyphomicrobiales</taxon>
        <taxon>Nitrobacteraceae</taxon>
        <taxon>Bradyrhizobium</taxon>
    </lineage>
</organism>
<name>A0A560KX96_9BRAD</name>
<keyword evidence="1" id="KW-0472">Membrane</keyword>
<keyword evidence="1" id="KW-1133">Transmembrane helix</keyword>